<dbReference type="EMBL" id="JADBJN010000001">
    <property type="protein sequence ID" value="KAG5684213.1"/>
    <property type="molecule type" value="Genomic_DNA"/>
</dbReference>
<dbReference type="InterPro" id="IPR039635">
    <property type="entry name" value="ERMARD"/>
</dbReference>
<evidence type="ECO:0000313" key="2">
    <source>
        <dbReference type="Proteomes" id="UP001107558"/>
    </source>
</evidence>
<keyword evidence="2" id="KW-1185">Reference proteome</keyword>
<accession>A0A9J6CQD1</accession>
<reference evidence="1" key="1">
    <citation type="submission" date="2021-03" db="EMBL/GenBank/DDBJ databases">
        <title>Chromosome level genome of the anhydrobiotic midge Polypedilum vanderplanki.</title>
        <authorList>
            <person name="Yoshida Y."/>
            <person name="Kikawada T."/>
            <person name="Gusev O."/>
        </authorList>
    </citation>
    <scope>NUCLEOTIDE SEQUENCE</scope>
    <source>
        <strain evidence="1">NIAS01</strain>
        <tissue evidence="1">Whole body or cell culture</tissue>
    </source>
</reference>
<evidence type="ECO:0000313" key="1">
    <source>
        <dbReference type="EMBL" id="KAG5684213.1"/>
    </source>
</evidence>
<gene>
    <name evidence="1" type="ORF">PVAND_013452</name>
</gene>
<dbReference type="Proteomes" id="UP001107558">
    <property type="component" value="Chromosome 1"/>
</dbReference>
<dbReference type="PANTHER" id="PTHR31701">
    <property type="entry name" value="ENDOPLASMIC RETICULUM MEMBRANE-ASSOCIATED RNA DEGRADATION PROTEIN"/>
    <property type="match status" value="1"/>
</dbReference>
<proteinExistence type="predicted"/>
<dbReference type="PANTHER" id="PTHR31701:SF2">
    <property type="entry name" value="ENDOPLASMIC RETICULUM MEMBRANE-ASSOCIATED RNA DEGRADATION PROTEIN"/>
    <property type="match status" value="1"/>
</dbReference>
<name>A0A9J6CQD1_POLVA</name>
<dbReference type="OrthoDB" id="49386at2759"/>
<organism evidence="1 2">
    <name type="scientific">Polypedilum vanderplanki</name>
    <name type="common">Sleeping chironomid midge</name>
    <dbReference type="NCBI Taxonomy" id="319348"/>
    <lineage>
        <taxon>Eukaryota</taxon>
        <taxon>Metazoa</taxon>
        <taxon>Ecdysozoa</taxon>
        <taxon>Arthropoda</taxon>
        <taxon>Hexapoda</taxon>
        <taxon>Insecta</taxon>
        <taxon>Pterygota</taxon>
        <taxon>Neoptera</taxon>
        <taxon>Endopterygota</taxon>
        <taxon>Diptera</taxon>
        <taxon>Nematocera</taxon>
        <taxon>Chironomoidea</taxon>
        <taxon>Chironomidae</taxon>
        <taxon>Chironominae</taxon>
        <taxon>Polypedilum</taxon>
        <taxon>Polypedilum</taxon>
    </lineage>
</organism>
<dbReference type="AlphaFoldDB" id="A0A9J6CQD1"/>
<sequence>MLTFIPRSIYLIYYDLFYAIDGPRLRDKLSHGEVIIEDDDLEDIFKILLNFASIIVNFYQNQIVAKNFVYESKFLKILIFVRNFNITNQSAKLIFDKMEIPKLLITEKINFTEIEIENEEDVKIYFRPAIEAQIVKLMMKILENFNEALEYFKNSLIELFQQYEKKELSSSRRKVVESLIKFLPNFSNGFHEVLHVQQNIYFTLQQYDNTFDNENWNKKIIKLLKQTLQITEVYLKHFSSKNRNFFVANTKTCEFLQLSIKSQYLFQIENINQ</sequence>
<protein>
    <submittedName>
        <fullName evidence="1">Uncharacterized protein</fullName>
    </submittedName>
</protein>
<comment type="caution">
    <text evidence="1">The sequence shown here is derived from an EMBL/GenBank/DDBJ whole genome shotgun (WGS) entry which is preliminary data.</text>
</comment>